<accession>A0ACB9PDW0</accession>
<sequence length="337" mass="38076">MGILAQCFGRSASAAKSSSIIEDLCPRFSLAQLRKFTNNFDPGRAITGEFGKLYKGSLDGGSDDTILILPANSSYKKETALLCQLRHPNLVSFIGFCNDKKNETMLVYEYLSNRSLHDHLHRNYEYGSMEPLLWKKRLEICVGIARGLHYLHTGAKRPIFHCDINPRNILLDKNWVPKIANLWISLKGPKFSSKPKPIMANHIRGTQRYMAPEYAKNGIVTDKVDVYSFGVLLLDVLCAKKSEDQHVENGSGFWKEKALVEKVSNFVEAGKAGEIIDQCLEGKIAPECLELFIDIAERCMLFVPAERPFIGEVEVELERALALQQEADERENGYYRI</sequence>
<protein>
    <submittedName>
        <fullName evidence="1">Uncharacterized protein</fullName>
    </submittedName>
</protein>
<organism evidence="1 2">
    <name type="scientific">Bauhinia variegata</name>
    <name type="common">Purple orchid tree</name>
    <name type="synonym">Phanera variegata</name>
    <dbReference type="NCBI Taxonomy" id="167791"/>
    <lineage>
        <taxon>Eukaryota</taxon>
        <taxon>Viridiplantae</taxon>
        <taxon>Streptophyta</taxon>
        <taxon>Embryophyta</taxon>
        <taxon>Tracheophyta</taxon>
        <taxon>Spermatophyta</taxon>
        <taxon>Magnoliopsida</taxon>
        <taxon>eudicotyledons</taxon>
        <taxon>Gunneridae</taxon>
        <taxon>Pentapetalae</taxon>
        <taxon>rosids</taxon>
        <taxon>fabids</taxon>
        <taxon>Fabales</taxon>
        <taxon>Fabaceae</taxon>
        <taxon>Cercidoideae</taxon>
        <taxon>Cercideae</taxon>
        <taxon>Bauhiniinae</taxon>
        <taxon>Bauhinia</taxon>
    </lineage>
</organism>
<name>A0ACB9PDW0_BAUVA</name>
<reference evidence="1 2" key="1">
    <citation type="journal article" date="2022" name="DNA Res.">
        <title>Chromosomal-level genome assembly of the orchid tree Bauhinia variegata (Leguminosae; Cercidoideae) supports the allotetraploid origin hypothesis of Bauhinia.</title>
        <authorList>
            <person name="Zhong Y."/>
            <person name="Chen Y."/>
            <person name="Zheng D."/>
            <person name="Pang J."/>
            <person name="Liu Y."/>
            <person name="Luo S."/>
            <person name="Meng S."/>
            <person name="Qian L."/>
            <person name="Wei D."/>
            <person name="Dai S."/>
            <person name="Zhou R."/>
        </authorList>
    </citation>
    <scope>NUCLEOTIDE SEQUENCE [LARGE SCALE GENOMIC DNA]</scope>
    <source>
        <strain evidence="1">BV-YZ2020</strain>
    </source>
</reference>
<dbReference type="EMBL" id="CM039429">
    <property type="protein sequence ID" value="KAI4346708.1"/>
    <property type="molecule type" value="Genomic_DNA"/>
</dbReference>
<evidence type="ECO:0000313" key="1">
    <source>
        <dbReference type="EMBL" id="KAI4346708.1"/>
    </source>
</evidence>
<gene>
    <name evidence="1" type="ORF">L6164_007581</name>
</gene>
<keyword evidence="2" id="KW-1185">Reference proteome</keyword>
<evidence type="ECO:0000313" key="2">
    <source>
        <dbReference type="Proteomes" id="UP000828941"/>
    </source>
</evidence>
<comment type="caution">
    <text evidence="1">The sequence shown here is derived from an EMBL/GenBank/DDBJ whole genome shotgun (WGS) entry which is preliminary data.</text>
</comment>
<dbReference type="Proteomes" id="UP000828941">
    <property type="component" value="Chromosome 4"/>
</dbReference>
<proteinExistence type="predicted"/>